<evidence type="ECO:0000256" key="2">
    <source>
        <dbReference type="ARBA" id="ARBA00008779"/>
    </source>
</evidence>
<gene>
    <name evidence="8" type="ORF">BTO15_00340</name>
</gene>
<reference evidence="8 9" key="1">
    <citation type="submission" date="2017-02" db="EMBL/GenBank/DDBJ databases">
        <title>Trade-off between light-utilization and light-protection in marine flavobacteria.</title>
        <authorList>
            <person name="Kumagai Y."/>
            <person name="Yoshizawa S."/>
            <person name="Kogure K."/>
            <person name="Iwasaki W."/>
        </authorList>
    </citation>
    <scope>NUCLEOTIDE SEQUENCE [LARGE SCALE GENOMIC DNA]</scope>
    <source>
        <strain evidence="8 9">KCTC 23670</strain>
    </source>
</reference>
<keyword evidence="5" id="KW-0378">Hydrolase</keyword>
<feature type="domain" description="Sulfatase N-terminal" evidence="7">
    <location>
        <begin position="21"/>
        <end position="406"/>
    </location>
</feature>
<dbReference type="InterPro" id="IPR024607">
    <property type="entry name" value="Sulfatase_CS"/>
</dbReference>
<evidence type="ECO:0000313" key="9">
    <source>
        <dbReference type="Proteomes" id="UP000232721"/>
    </source>
</evidence>
<name>A0ABN5F8K3_9FLAO</name>
<sequence>MFCTVFLVSFLLNGYAQSKNPNILLIVVDDLKDYTGFLGGHPQVKTPNMDALAEEGTVFTNAHTNTPICAPSRASFLTGIYPHVSHNFWFDDWTTNNVLSNSKSIGQFMGDNGYKTYATGKLMHHRVESEWNEYGIENDFGPYAFNGKKVVQHPLMPKEYSTDKNDGLFMSLAKVPNVKATDKTPGYNGWYDAKNRKAFKYINDDDRDLMNDELSANWAVEKLKGLDKSDADKPFFMAVGFVRPHTPLVAPQKYFDMYPLETLKIPVIKKNDNDDTYYRSTFKWAMPWTQHYQELKASYNDIDDGLRKYLQAYLACVSFTDDQIGKVLKSLKESRFDKNTVVILVSDHGYNIGEKDFLYKNNLWEESTRIPMIIRDPSSKGSKGQRVNHPVSLIDLYPTIADFANIKASNTKNELGKPLSGFSLKPFLENPKNPQWKGPNIALTVVRGNPKSSDPKEQSYSVRSEKYRYILYVNGKEELYDHTKDGYEWTNLAMDKKYKKIKQNLKVQLKELLLK</sequence>
<organism evidence="8 9">
    <name type="scientific">Polaribacter sejongensis</name>
    <dbReference type="NCBI Taxonomy" id="985043"/>
    <lineage>
        <taxon>Bacteria</taxon>
        <taxon>Pseudomonadati</taxon>
        <taxon>Bacteroidota</taxon>
        <taxon>Flavobacteriia</taxon>
        <taxon>Flavobacteriales</taxon>
        <taxon>Flavobacteriaceae</taxon>
    </lineage>
</organism>
<dbReference type="InterPro" id="IPR035874">
    <property type="entry name" value="IDS"/>
</dbReference>
<dbReference type="PANTHER" id="PTHR45953">
    <property type="entry name" value="IDURONATE 2-SULFATASE"/>
    <property type="match status" value="1"/>
</dbReference>
<evidence type="ECO:0000256" key="5">
    <source>
        <dbReference type="ARBA" id="ARBA00022801"/>
    </source>
</evidence>
<dbReference type="Gene3D" id="3.40.720.10">
    <property type="entry name" value="Alkaline Phosphatase, subunit A"/>
    <property type="match status" value="1"/>
</dbReference>
<dbReference type="InterPro" id="IPR000917">
    <property type="entry name" value="Sulfatase_N"/>
</dbReference>
<keyword evidence="4" id="KW-0732">Signal</keyword>
<keyword evidence="6" id="KW-0106">Calcium</keyword>
<evidence type="ECO:0000313" key="8">
    <source>
        <dbReference type="EMBL" id="AUC20655.1"/>
    </source>
</evidence>
<keyword evidence="9" id="KW-1185">Reference proteome</keyword>
<evidence type="ECO:0000259" key="7">
    <source>
        <dbReference type="Pfam" id="PF00884"/>
    </source>
</evidence>
<dbReference type="Proteomes" id="UP000232721">
    <property type="component" value="Chromosome"/>
</dbReference>
<dbReference type="SUPFAM" id="SSF53649">
    <property type="entry name" value="Alkaline phosphatase-like"/>
    <property type="match status" value="1"/>
</dbReference>
<evidence type="ECO:0000256" key="3">
    <source>
        <dbReference type="ARBA" id="ARBA00022723"/>
    </source>
</evidence>
<dbReference type="InterPro" id="IPR017850">
    <property type="entry name" value="Alkaline_phosphatase_core_sf"/>
</dbReference>
<dbReference type="CDD" id="cd16030">
    <property type="entry name" value="iduronate-2-sulfatase"/>
    <property type="match status" value="1"/>
</dbReference>
<proteinExistence type="inferred from homology"/>
<accession>A0ABN5F8K3</accession>
<dbReference type="PROSITE" id="PS00523">
    <property type="entry name" value="SULFATASE_1"/>
    <property type="match status" value="1"/>
</dbReference>
<comment type="similarity">
    <text evidence="2">Belongs to the sulfatase family.</text>
</comment>
<evidence type="ECO:0000256" key="1">
    <source>
        <dbReference type="ARBA" id="ARBA00001913"/>
    </source>
</evidence>
<dbReference type="PANTHER" id="PTHR45953:SF1">
    <property type="entry name" value="IDURONATE 2-SULFATASE"/>
    <property type="match status" value="1"/>
</dbReference>
<keyword evidence="3" id="KW-0479">Metal-binding</keyword>
<dbReference type="Pfam" id="PF00884">
    <property type="entry name" value="Sulfatase"/>
    <property type="match status" value="1"/>
</dbReference>
<dbReference type="EMBL" id="CP019336">
    <property type="protein sequence ID" value="AUC20655.1"/>
    <property type="molecule type" value="Genomic_DNA"/>
</dbReference>
<evidence type="ECO:0000256" key="6">
    <source>
        <dbReference type="ARBA" id="ARBA00022837"/>
    </source>
</evidence>
<comment type="cofactor">
    <cofactor evidence="1">
        <name>Ca(2+)</name>
        <dbReference type="ChEBI" id="CHEBI:29108"/>
    </cofactor>
</comment>
<protein>
    <recommendedName>
        <fullName evidence="7">Sulfatase N-terminal domain-containing protein</fullName>
    </recommendedName>
</protein>
<evidence type="ECO:0000256" key="4">
    <source>
        <dbReference type="ARBA" id="ARBA00022729"/>
    </source>
</evidence>